<feature type="transmembrane region" description="Helical" evidence="9">
    <location>
        <begin position="132"/>
        <end position="154"/>
    </location>
</feature>
<keyword evidence="13" id="KW-1185">Reference proteome</keyword>
<evidence type="ECO:0000256" key="3">
    <source>
        <dbReference type="ARBA" id="ARBA00022670"/>
    </source>
</evidence>
<keyword evidence="4 9" id="KW-0812">Transmembrane</keyword>
<dbReference type="GO" id="GO:0005886">
    <property type="term" value="C:plasma membrane"/>
    <property type="evidence" value="ECO:0007669"/>
    <property type="project" value="UniProtKB-SubCell"/>
</dbReference>
<dbReference type="NCBIfam" id="TIGR00077">
    <property type="entry name" value="lspA"/>
    <property type="match status" value="1"/>
</dbReference>
<sequence length="189" mass="20185">MSPNRVWRFATAAGVSALFLVLDQITKAVVRNVLVLGAPGPELIPGVIRLIYVQNIGAAFSLGEGLGGAFVLLALAVIAATVWYLWKTPLVSRLEVIGLAMVVGGAVGNAIDRLMCGYVVDFFATEFIDFPVFNVADIGITVGVVLAFVGFTFFSPANKVDATEELNRRDAQARAKREAKRAARKKGDS</sequence>
<dbReference type="AlphaFoldDB" id="A0A7X9YIU2"/>
<feature type="transmembrane region" description="Helical" evidence="9">
    <location>
        <begin position="66"/>
        <end position="86"/>
    </location>
</feature>
<evidence type="ECO:0000256" key="8">
    <source>
        <dbReference type="ARBA" id="ARBA00023136"/>
    </source>
</evidence>
<dbReference type="GO" id="GO:0006508">
    <property type="term" value="P:proteolysis"/>
    <property type="evidence" value="ECO:0007669"/>
    <property type="project" value="UniProtKB-KW"/>
</dbReference>
<comment type="catalytic activity">
    <reaction evidence="9 10">
        <text>Release of signal peptides from bacterial membrane prolipoproteins. Hydrolyzes -Xaa-Yaa-Zaa-|-(S,diacylglyceryl)Cys-, in which Xaa is hydrophobic (preferably Leu), and Yaa (Ala or Ser) and Zaa (Gly or Ala) have small, neutral side chains.</text>
        <dbReference type="EC" id="3.4.23.36"/>
    </reaction>
</comment>
<feature type="active site" evidence="9">
    <location>
        <position position="121"/>
    </location>
</feature>
<dbReference type="PRINTS" id="PR00781">
    <property type="entry name" value="LIPOSIGPTASE"/>
</dbReference>
<dbReference type="GO" id="GO:0004190">
    <property type="term" value="F:aspartic-type endopeptidase activity"/>
    <property type="evidence" value="ECO:0007669"/>
    <property type="project" value="UniProtKB-UniRule"/>
</dbReference>
<dbReference type="Pfam" id="PF01252">
    <property type="entry name" value="Peptidase_A8"/>
    <property type="match status" value="1"/>
</dbReference>
<comment type="caution">
    <text evidence="12">The sequence shown here is derived from an EMBL/GenBank/DDBJ whole genome shotgun (WGS) entry which is preliminary data.</text>
</comment>
<keyword evidence="8 9" id="KW-0472">Membrane</keyword>
<evidence type="ECO:0000256" key="4">
    <source>
        <dbReference type="ARBA" id="ARBA00022692"/>
    </source>
</evidence>
<feature type="transmembrane region" description="Helical" evidence="9">
    <location>
        <begin position="98"/>
        <end position="120"/>
    </location>
</feature>
<evidence type="ECO:0000256" key="1">
    <source>
        <dbReference type="ARBA" id="ARBA00006139"/>
    </source>
</evidence>
<evidence type="ECO:0000256" key="10">
    <source>
        <dbReference type="RuleBase" id="RU000594"/>
    </source>
</evidence>
<protein>
    <recommendedName>
        <fullName evidence="9">Lipoprotein signal peptidase</fullName>
        <ecNumber evidence="9">3.4.23.36</ecNumber>
    </recommendedName>
    <alternativeName>
        <fullName evidence="9">Prolipoprotein signal peptidase</fullName>
    </alternativeName>
    <alternativeName>
        <fullName evidence="9">Signal peptidase II</fullName>
        <shortName evidence="9">SPase II</shortName>
    </alternativeName>
</protein>
<gene>
    <name evidence="9 12" type="primary">lspA</name>
    <name evidence="12" type="ORF">HF320_04210</name>
</gene>
<evidence type="ECO:0000313" key="13">
    <source>
        <dbReference type="Proteomes" id="UP000546970"/>
    </source>
</evidence>
<evidence type="ECO:0000256" key="5">
    <source>
        <dbReference type="ARBA" id="ARBA00022750"/>
    </source>
</evidence>
<comment type="similarity">
    <text evidence="1 9 11">Belongs to the peptidase A8 family.</text>
</comment>
<keyword evidence="7 9" id="KW-1133">Transmembrane helix</keyword>
<comment type="subcellular location">
    <subcellularLocation>
        <location evidence="9">Cell membrane</location>
        <topology evidence="9">Multi-pass membrane protein</topology>
    </subcellularLocation>
</comment>
<organism evidence="12 13">
    <name type="scientific">Collinsella acetigenes</name>
    <dbReference type="NCBI Taxonomy" id="2713419"/>
    <lineage>
        <taxon>Bacteria</taxon>
        <taxon>Bacillati</taxon>
        <taxon>Actinomycetota</taxon>
        <taxon>Coriobacteriia</taxon>
        <taxon>Coriobacteriales</taxon>
        <taxon>Coriobacteriaceae</taxon>
        <taxon>Collinsella</taxon>
    </lineage>
</organism>
<evidence type="ECO:0000256" key="6">
    <source>
        <dbReference type="ARBA" id="ARBA00022801"/>
    </source>
</evidence>
<comment type="function">
    <text evidence="9 10">This protein specifically catalyzes the removal of signal peptides from prolipoproteins.</text>
</comment>
<comment type="pathway">
    <text evidence="9">Protein modification; lipoprotein biosynthesis (signal peptide cleavage).</text>
</comment>
<dbReference type="PANTHER" id="PTHR33695">
    <property type="entry name" value="LIPOPROTEIN SIGNAL PEPTIDASE"/>
    <property type="match status" value="1"/>
</dbReference>
<evidence type="ECO:0000256" key="11">
    <source>
        <dbReference type="RuleBase" id="RU004181"/>
    </source>
</evidence>
<dbReference type="EC" id="3.4.23.36" evidence="9"/>
<dbReference type="HAMAP" id="MF_00161">
    <property type="entry name" value="LspA"/>
    <property type="match status" value="1"/>
</dbReference>
<dbReference type="PANTHER" id="PTHR33695:SF1">
    <property type="entry name" value="LIPOPROTEIN SIGNAL PEPTIDASE"/>
    <property type="match status" value="1"/>
</dbReference>
<evidence type="ECO:0000256" key="9">
    <source>
        <dbReference type="HAMAP-Rule" id="MF_00161"/>
    </source>
</evidence>
<feature type="active site" evidence="9">
    <location>
        <position position="137"/>
    </location>
</feature>
<keyword evidence="3 9" id="KW-0645">Protease</keyword>
<keyword evidence="5 9" id="KW-0064">Aspartyl protease</keyword>
<keyword evidence="6 9" id="KW-0378">Hydrolase</keyword>
<dbReference type="PROSITE" id="PS00855">
    <property type="entry name" value="SPASE_II"/>
    <property type="match status" value="1"/>
</dbReference>
<dbReference type="Proteomes" id="UP000546970">
    <property type="component" value="Unassembled WGS sequence"/>
</dbReference>
<dbReference type="EMBL" id="JABBCP010000002">
    <property type="protein sequence ID" value="NMF55533.1"/>
    <property type="molecule type" value="Genomic_DNA"/>
</dbReference>
<evidence type="ECO:0000256" key="2">
    <source>
        <dbReference type="ARBA" id="ARBA00022475"/>
    </source>
</evidence>
<evidence type="ECO:0000256" key="7">
    <source>
        <dbReference type="ARBA" id="ARBA00022989"/>
    </source>
</evidence>
<keyword evidence="2 9" id="KW-1003">Cell membrane</keyword>
<evidence type="ECO:0000313" key="12">
    <source>
        <dbReference type="EMBL" id="NMF55533.1"/>
    </source>
</evidence>
<accession>A0A7X9YIU2</accession>
<proteinExistence type="inferred from homology"/>
<reference evidence="12 13" key="1">
    <citation type="submission" date="2020-04" db="EMBL/GenBank/DDBJ databases">
        <title>Collinsella sp. KGMB02528 nov., an anaerobic actinobacterium isolated from human feces.</title>
        <authorList>
            <person name="Han K.-I."/>
            <person name="Eom M.K."/>
            <person name="Kim J.-S."/>
            <person name="Lee K.C."/>
            <person name="Suh M.K."/>
            <person name="Park S.-H."/>
            <person name="Lee J.H."/>
            <person name="Kang S.W."/>
            <person name="Park J.-E."/>
            <person name="Oh B.S."/>
            <person name="Yu S.Y."/>
            <person name="Choi S.-H."/>
            <person name="Lee D.H."/>
            <person name="Yoon H."/>
            <person name="Kim B.-Y."/>
            <person name="Lee J.H."/>
            <person name="Lee J.-S."/>
        </authorList>
    </citation>
    <scope>NUCLEOTIDE SEQUENCE [LARGE SCALE GENOMIC DNA]</scope>
    <source>
        <strain evidence="12 13">KGMB02528</strain>
    </source>
</reference>
<dbReference type="InterPro" id="IPR001872">
    <property type="entry name" value="Peptidase_A8"/>
</dbReference>
<dbReference type="UniPathway" id="UPA00665"/>
<comment type="caution">
    <text evidence="9">Lacks conserved residue(s) required for the propagation of feature annotation.</text>
</comment>
<name>A0A7X9YIU2_9ACTN</name>